<comment type="caution">
    <text evidence="2">The sequence shown here is derived from an EMBL/GenBank/DDBJ whole genome shotgun (WGS) entry which is preliminary data.</text>
</comment>
<reference evidence="2 3" key="1">
    <citation type="journal article" date="2014" name="Int. J. Syst. Evol. Microbiol.">
        <title>Complete genome sequence of Corynebacterium casei LMG S-19264T (=DSM 44701T), isolated from a smear-ripened cheese.</title>
        <authorList>
            <consortium name="US DOE Joint Genome Institute (JGI-PGF)"/>
            <person name="Walter F."/>
            <person name="Albersmeier A."/>
            <person name="Kalinowski J."/>
            <person name="Ruckert C."/>
        </authorList>
    </citation>
    <scope>NUCLEOTIDE SEQUENCE [LARGE SCALE GENOMIC DNA]</scope>
    <source>
        <strain evidence="2 3">CGMCC 1.12976</strain>
    </source>
</reference>
<keyword evidence="3" id="KW-1185">Reference proteome</keyword>
<evidence type="ECO:0000256" key="1">
    <source>
        <dbReference type="SAM" id="Phobius"/>
    </source>
</evidence>
<protein>
    <submittedName>
        <fullName evidence="2">Uncharacterized protein</fullName>
    </submittedName>
</protein>
<name>A0A917BBB6_9MICO</name>
<accession>A0A917BBB6</accession>
<keyword evidence="1" id="KW-0812">Transmembrane</keyword>
<organism evidence="2 3">
    <name type="scientific">Subtercola lobariae</name>
    <dbReference type="NCBI Taxonomy" id="1588641"/>
    <lineage>
        <taxon>Bacteria</taxon>
        <taxon>Bacillati</taxon>
        <taxon>Actinomycetota</taxon>
        <taxon>Actinomycetes</taxon>
        <taxon>Micrococcales</taxon>
        <taxon>Microbacteriaceae</taxon>
        <taxon>Subtercola</taxon>
    </lineage>
</organism>
<sequence>MVILMVVAVVAPVVAIAVVVVTIVSAGLGDMGRSVASQYLSDLSSGDLTGAATLADDNVDPDVVAAYAQAQRMTDAHITEQDSWGDGEGNYSGPGYFTSVNGGLGAAWDVSFELNAIVHSDQITVVKHRGSWIVDQGLTVDLQPYSDDLASAHLAGTNATLNQMTGLPLGVYNLVAPPGEVFDPSTLTIDSTTTNPFAALTISQD</sequence>
<dbReference type="AlphaFoldDB" id="A0A917BBB6"/>
<keyword evidence="1" id="KW-0472">Membrane</keyword>
<dbReference type="Proteomes" id="UP000598775">
    <property type="component" value="Unassembled WGS sequence"/>
</dbReference>
<evidence type="ECO:0000313" key="3">
    <source>
        <dbReference type="Proteomes" id="UP000598775"/>
    </source>
</evidence>
<proteinExistence type="predicted"/>
<feature type="transmembrane region" description="Helical" evidence="1">
    <location>
        <begin position="6"/>
        <end position="28"/>
    </location>
</feature>
<evidence type="ECO:0000313" key="2">
    <source>
        <dbReference type="EMBL" id="GGF32290.1"/>
    </source>
</evidence>
<keyword evidence="1" id="KW-1133">Transmembrane helix</keyword>
<dbReference type="EMBL" id="BMGP01000005">
    <property type="protein sequence ID" value="GGF32290.1"/>
    <property type="molecule type" value="Genomic_DNA"/>
</dbReference>
<gene>
    <name evidence="2" type="ORF">GCM10011399_26780</name>
</gene>